<dbReference type="FunFam" id="3.40.309.10:FF:000012">
    <property type="entry name" value="Betaine aldehyde dehydrogenase"/>
    <property type="match status" value="1"/>
</dbReference>
<feature type="active site" evidence="6">
    <location>
        <position position="271"/>
    </location>
</feature>
<evidence type="ECO:0000259" key="8">
    <source>
        <dbReference type="Pfam" id="PF00171"/>
    </source>
</evidence>
<gene>
    <name evidence="9" type="ORF">N7452_003670</name>
</gene>
<evidence type="ECO:0000256" key="6">
    <source>
        <dbReference type="PROSITE-ProRule" id="PRU10007"/>
    </source>
</evidence>
<evidence type="ECO:0000256" key="2">
    <source>
        <dbReference type="ARBA" id="ARBA00009986"/>
    </source>
</evidence>
<evidence type="ECO:0000313" key="10">
    <source>
        <dbReference type="Proteomes" id="UP001147695"/>
    </source>
</evidence>
<dbReference type="Gene3D" id="3.40.309.10">
    <property type="entry name" value="Aldehyde Dehydrogenase, Chain A, domain 2"/>
    <property type="match status" value="1"/>
</dbReference>
<dbReference type="Gene3D" id="3.40.605.10">
    <property type="entry name" value="Aldehyde Dehydrogenase, Chain A, domain 1"/>
    <property type="match status" value="1"/>
</dbReference>
<comment type="similarity">
    <text evidence="2 7">Belongs to the aldehyde dehydrogenase family.</text>
</comment>
<dbReference type="EMBL" id="JAPZBQ010000002">
    <property type="protein sequence ID" value="KAJ5345666.1"/>
    <property type="molecule type" value="Genomic_DNA"/>
</dbReference>
<dbReference type="EC" id="1.2.1.3" evidence="4"/>
<organism evidence="9 10">
    <name type="scientific">Penicillium brevicompactum</name>
    <dbReference type="NCBI Taxonomy" id="5074"/>
    <lineage>
        <taxon>Eukaryota</taxon>
        <taxon>Fungi</taxon>
        <taxon>Dikarya</taxon>
        <taxon>Ascomycota</taxon>
        <taxon>Pezizomycotina</taxon>
        <taxon>Eurotiomycetes</taxon>
        <taxon>Eurotiomycetidae</taxon>
        <taxon>Eurotiales</taxon>
        <taxon>Aspergillaceae</taxon>
        <taxon>Penicillium</taxon>
    </lineage>
</organism>
<dbReference type="InterPro" id="IPR016163">
    <property type="entry name" value="Ald_DH_C"/>
</dbReference>
<evidence type="ECO:0000256" key="1">
    <source>
        <dbReference type="ARBA" id="ARBA00004685"/>
    </source>
</evidence>
<dbReference type="PROSITE" id="PS00687">
    <property type="entry name" value="ALDEHYDE_DEHYDR_GLU"/>
    <property type="match status" value="1"/>
</dbReference>
<dbReference type="SUPFAM" id="SSF53720">
    <property type="entry name" value="ALDH-like"/>
    <property type="match status" value="1"/>
</dbReference>
<dbReference type="Proteomes" id="UP001147695">
    <property type="component" value="Unassembled WGS sequence"/>
</dbReference>
<evidence type="ECO:0000256" key="7">
    <source>
        <dbReference type="RuleBase" id="RU003345"/>
    </source>
</evidence>
<keyword evidence="3 7" id="KW-0560">Oxidoreductase</keyword>
<protein>
    <recommendedName>
        <fullName evidence="4">aldehyde dehydrogenase (NAD(+))</fullName>
        <ecNumber evidence="4">1.2.1.3</ecNumber>
    </recommendedName>
</protein>
<dbReference type="InterPro" id="IPR016162">
    <property type="entry name" value="Ald_DH_N"/>
</dbReference>
<sequence length="506" mass="54091">MDTPGKASKALDDTLLETRLFINGQLRPYLQYMAASSPARMCCHSPEDNSLITEDIHKAVKEDVDAAVAAARIGFTKWRSTPPAVRTAVLHKFADLIEAHGDKIGLLEAACAGKPVQAFHGFEKPLATSVFRYYAGWCGKLGGESFPAEDGTGLLKIVQREAIGVCAAIVAFNGPIGLMAIKAAPCLAAGNSIIIKASEKSPLSSLYLGKLVNEAGFPPGVVNFISGDGETGALLSAHMDIDHISFTGSVGVGKKVAQAAAQSNLKRVVLELGGKSPSIIFPDANLDIATQWCAKGITAFSGQMCFASSRLYVHRDIKAEVVDRMKAYFEDLYASFGDSLDETTVYPPMVDQAHFESVSGFIDRGKKEATLVTGGERLFDKGCWIRPTIFVDPETDARISKDEIFGPVVVISSFTDEDEVVNAANSTIYGLHSAVFTQDINRAMRVAGKICSGTVCINCCATVDPHVPFGGAARVDGDENSERSVHSMSASLEGIEEYTETKSMLI</sequence>
<dbReference type="AlphaFoldDB" id="A0A9W9QU01"/>
<dbReference type="GO" id="GO:0004029">
    <property type="term" value="F:aldehyde dehydrogenase (NAD+) activity"/>
    <property type="evidence" value="ECO:0007669"/>
    <property type="project" value="UniProtKB-EC"/>
</dbReference>
<evidence type="ECO:0000256" key="3">
    <source>
        <dbReference type="ARBA" id="ARBA00023002"/>
    </source>
</evidence>
<comment type="caution">
    <text evidence="9">The sequence shown here is derived from an EMBL/GenBank/DDBJ whole genome shotgun (WGS) entry which is preliminary data.</text>
</comment>
<reference evidence="9" key="2">
    <citation type="journal article" date="2023" name="IMA Fungus">
        <title>Comparative genomic study of the Penicillium genus elucidates a diverse pangenome and 15 lateral gene transfer events.</title>
        <authorList>
            <person name="Petersen C."/>
            <person name="Sorensen T."/>
            <person name="Nielsen M.R."/>
            <person name="Sondergaard T.E."/>
            <person name="Sorensen J.L."/>
            <person name="Fitzpatrick D.A."/>
            <person name="Frisvad J.C."/>
            <person name="Nielsen K.L."/>
        </authorList>
    </citation>
    <scope>NUCLEOTIDE SEQUENCE</scope>
    <source>
        <strain evidence="9">IBT 35673</strain>
    </source>
</reference>
<dbReference type="InterPro" id="IPR029510">
    <property type="entry name" value="Ald_DH_CS_GLU"/>
</dbReference>
<feature type="domain" description="Aldehyde dehydrogenase" evidence="8">
    <location>
        <begin position="36"/>
        <end position="502"/>
    </location>
</feature>
<dbReference type="InterPro" id="IPR015590">
    <property type="entry name" value="Aldehyde_DH_dom"/>
</dbReference>
<comment type="pathway">
    <text evidence="1">Mycotoxin biosynthesis.</text>
</comment>
<reference evidence="9" key="1">
    <citation type="submission" date="2022-12" db="EMBL/GenBank/DDBJ databases">
        <authorList>
            <person name="Petersen C."/>
        </authorList>
    </citation>
    <scope>NUCLEOTIDE SEQUENCE</scope>
    <source>
        <strain evidence="9">IBT 35673</strain>
    </source>
</reference>
<evidence type="ECO:0000256" key="4">
    <source>
        <dbReference type="ARBA" id="ARBA00024226"/>
    </source>
</evidence>
<evidence type="ECO:0000313" key="9">
    <source>
        <dbReference type="EMBL" id="KAJ5345666.1"/>
    </source>
</evidence>
<evidence type="ECO:0000256" key="5">
    <source>
        <dbReference type="ARBA" id="ARBA00049194"/>
    </source>
</evidence>
<dbReference type="FunFam" id="3.40.605.10:FF:000007">
    <property type="entry name" value="NAD/NADP-dependent betaine aldehyde dehydrogenase"/>
    <property type="match status" value="1"/>
</dbReference>
<feature type="non-terminal residue" evidence="9">
    <location>
        <position position="1"/>
    </location>
</feature>
<name>A0A9W9QU01_PENBR</name>
<accession>A0A9W9QU01</accession>
<dbReference type="Pfam" id="PF00171">
    <property type="entry name" value="Aldedh"/>
    <property type="match status" value="1"/>
</dbReference>
<proteinExistence type="inferred from homology"/>
<dbReference type="PANTHER" id="PTHR11699">
    <property type="entry name" value="ALDEHYDE DEHYDROGENASE-RELATED"/>
    <property type="match status" value="1"/>
</dbReference>
<comment type="catalytic activity">
    <reaction evidence="5">
        <text>an aldehyde + NAD(+) + H2O = a carboxylate + NADH + 2 H(+)</text>
        <dbReference type="Rhea" id="RHEA:16185"/>
        <dbReference type="ChEBI" id="CHEBI:15377"/>
        <dbReference type="ChEBI" id="CHEBI:15378"/>
        <dbReference type="ChEBI" id="CHEBI:17478"/>
        <dbReference type="ChEBI" id="CHEBI:29067"/>
        <dbReference type="ChEBI" id="CHEBI:57540"/>
        <dbReference type="ChEBI" id="CHEBI:57945"/>
        <dbReference type="EC" id="1.2.1.3"/>
    </reaction>
</comment>
<dbReference type="InterPro" id="IPR016161">
    <property type="entry name" value="Ald_DH/histidinol_DH"/>
</dbReference>